<comment type="subcellular location">
    <subcellularLocation>
        <location evidence="1">Membrane</location>
        <topology evidence="1">Multi-pass membrane protein</topology>
    </subcellularLocation>
</comment>
<dbReference type="EMBL" id="PSVT01000003">
    <property type="protein sequence ID" value="PPH79313.1"/>
    <property type="molecule type" value="Genomic_DNA"/>
</dbReference>
<protein>
    <submittedName>
        <fullName evidence="8">TM2 domain-containing protein</fullName>
    </submittedName>
</protein>
<keyword evidence="2 6" id="KW-0812">Transmembrane</keyword>
<sequence length="135" mass="14400">MAASPRRSGAAAAIGPTVTTHSPTEGTIIAAPTPSAQSTVVVTAPKSLAVTLLLWFFLGDLGGHKWYLRQPVMACVYIVLTVIGAPLMALYGLGLVFLIPLWIMQIIDLFFMSARIRKLNTVSVPTFEATSSRLG</sequence>
<feature type="compositionally biased region" description="Low complexity" evidence="5">
    <location>
        <begin position="1"/>
        <end position="16"/>
    </location>
</feature>
<evidence type="ECO:0000256" key="3">
    <source>
        <dbReference type="ARBA" id="ARBA00022989"/>
    </source>
</evidence>
<keyword evidence="9" id="KW-1185">Reference proteome</keyword>
<proteinExistence type="predicted"/>
<organism evidence="8 9">
    <name type="scientific">Rathayibacter rathayi</name>
    <name type="common">Corynebacterium rathayi</name>
    <dbReference type="NCBI Taxonomy" id="33887"/>
    <lineage>
        <taxon>Bacteria</taxon>
        <taxon>Bacillati</taxon>
        <taxon>Actinomycetota</taxon>
        <taxon>Actinomycetes</taxon>
        <taxon>Micrococcales</taxon>
        <taxon>Microbacteriaceae</taxon>
        <taxon>Rathayibacter</taxon>
    </lineage>
</organism>
<dbReference type="InterPro" id="IPR007829">
    <property type="entry name" value="TM2"/>
</dbReference>
<comment type="caution">
    <text evidence="8">The sequence shown here is derived from an EMBL/GenBank/DDBJ whole genome shotgun (WGS) entry which is preliminary data.</text>
</comment>
<keyword evidence="3 6" id="KW-1133">Transmembrane helix</keyword>
<feature type="region of interest" description="Disordered" evidence="5">
    <location>
        <begin position="1"/>
        <end position="20"/>
    </location>
</feature>
<accession>A0ABX5AGF7</accession>
<evidence type="ECO:0000313" key="9">
    <source>
        <dbReference type="Proteomes" id="UP000239698"/>
    </source>
</evidence>
<evidence type="ECO:0000256" key="5">
    <source>
        <dbReference type="SAM" id="MobiDB-lite"/>
    </source>
</evidence>
<evidence type="ECO:0000259" key="7">
    <source>
        <dbReference type="Pfam" id="PF05154"/>
    </source>
</evidence>
<evidence type="ECO:0000256" key="1">
    <source>
        <dbReference type="ARBA" id="ARBA00004141"/>
    </source>
</evidence>
<feature type="transmembrane region" description="Helical" evidence="6">
    <location>
        <begin position="40"/>
        <end position="59"/>
    </location>
</feature>
<gene>
    <name evidence="8" type="ORF">C5C40_02980</name>
</gene>
<evidence type="ECO:0000256" key="6">
    <source>
        <dbReference type="SAM" id="Phobius"/>
    </source>
</evidence>
<feature type="transmembrane region" description="Helical" evidence="6">
    <location>
        <begin position="91"/>
        <end position="111"/>
    </location>
</feature>
<evidence type="ECO:0000256" key="4">
    <source>
        <dbReference type="ARBA" id="ARBA00023136"/>
    </source>
</evidence>
<evidence type="ECO:0000256" key="2">
    <source>
        <dbReference type="ARBA" id="ARBA00022692"/>
    </source>
</evidence>
<evidence type="ECO:0000313" key="8">
    <source>
        <dbReference type="EMBL" id="PPH79313.1"/>
    </source>
</evidence>
<feature type="domain" description="TM2" evidence="7">
    <location>
        <begin position="45"/>
        <end position="90"/>
    </location>
</feature>
<name>A0ABX5AGF7_RATRA</name>
<dbReference type="Proteomes" id="UP000239698">
    <property type="component" value="Unassembled WGS sequence"/>
</dbReference>
<reference evidence="8 9" key="1">
    <citation type="submission" date="2018-02" db="EMBL/GenBank/DDBJ databases">
        <title>Bacteriophage NCPPB3778 and a type I-E CRISPR drive the evolution of the US Biological Select Agent, Rathayibacter toxicus.</title>
        <authorList>
            <person name="Davis E.W.II."/>
            <person name="Tabima J.F."/>
            <person name="Weisberg A.J."/>
            <person name="Lopes L.D."/>
            <person name="Wiseman M.S."/>
            <person name="Wiseman M.S."/>
            <person name="Pupko T."/>
            <person name="Belcher M.S."/>
            <person name="Sechler A.J."/>
            <person name="Tancos M.A."/>
            <person name="Schroeder B.K."/>
            <person name="Murray T.D."/>
            <person name="Luster D.G."/>
            <person name="Schneider W.L."/>
            <person name="Rogers E."/>
            <person name="Andreote F.D."/>
            <person name="Grunwald N.J."/>
            <person name="Putnam M.L."/>
            <person name="Chang J.H."/>
        </authorList>
    </citation>
    <scope>NUCLEOTIDE SEQUENCE [LARGE SCALE GENOMIC DNA]</scope>
    <source>
        <strain evidence="8 9">AY1D6</strain>
    </source>
</reference>
<dbReference type="Pfam" id="PF05154">
    <property type="entry name" value="TM2"/>
    <property type="match status" value="1"/>
</dbReference>
<keyword evidence="4 6" id="KW-0472">Membrane</keyword>
<feature type="transmembrane region" description="Helical" evidence="6">
    <location>
        <begin position="66"/>
        <end position="85"/>
    </location>
</feature>